<dbReference type="eggNOG" id="KOG1235">
    <property type="taxonomic scope" value="Eukaryota"/>
</dbReference>
<evidence type="ECO:0000259" key="4">
    <source>
        <dbReference type="Pfam" id="PF03109"/>
    </source>
</evidence>
<feature type="compositionally biased region" description="Basic and acidic residues" evidence="2">
    <location>
        <begin position="571"/>
        <end position="581"/>
    </location>
</feature>
<dbReference type="InterPro" id="IPR011009">
    <property type="entry name" value="Kinase-like_dom_sf"/>
</dbReference>
<dbReference type="CDD" id="cd05121">
    <property type="entry name" value="ABC1_ADCK3-like"/>
    <property type="match status" value="1"/>
</dbReference>
<evidence type="ECO:0000256" key="3">
    <source>
        <dbReference type="SAM" id="Phobius"/>
    </source>
</evidence>
<protein>
    <recommendedName>
        <fullName evidence="4">ABC1 atypical kinase-like domain-containing protein</fullName>
    </recommendedName>
</protein>
<dbReference type="InterPro" id="IPR004147">
    <property type="entry name" value="ABC1_dom"/>
</dbReference>
<dbReference type="InterPro" id="IPR050154">
    <property type="entry name" value="UbiB_kinase"/>
</dbReference>
<feature type="domain" description="ABC1 atypical kinase-like" evidence="4">
    <location>
        <begin position="189"/>
        <end position="405"/>
    </location>
</feature>
<dbReference type="Gene3D" id="1.10.510.10">
    <property type="entry name" value="Transferase(Phosphotransferase) domain 1"/>
    <property type="match status" value="1"/>
</dbReference>
<dbReference type="EMBL" id="FO082263">
    <property type="protein sequence ID" value="CCO20134.1"/>
    <property type="molecule type" value="Genomic_DNA"/>
</dbReference>
<dbReference type="AlphaFoldDB" id="K8EQB7"/>
<feature type="region of interest" description="Disordered" evidence="2">
    <location>
        <begin position="733"/>
        <end position="767"/>
    </location>
</feature>
<dbReference type="SUPFAM" id="SSF56112">
    <property type="entry name" value="Protein kinase-like (PK-like)"/>
    <property type="match status" value="1"/>
</dbReference>
<feature type="compositionally biased region" description="Low complexity" evidence="2">
    <location>
        <begin position="733"/>
        <end position="746"/>
    </location>
</feature>
<evidence type="ECO:0000313" key="6">
    <source>
        <dbReference type="Proteomes" id="UP000198341"/>
    </source>
</evidence>
<reference evidence="5 6" key="1">
    <citation type="submission" date="2011-10" db="EMBL/GenBank/DDBJ databases">
        <authorList>
            <person name="Genoscope - CEA"/>
        </authorList>
    </citation>
    <scope>NUCLEOTIDE SEQUENCE [LARGE SCALE GENOMIC DNA]</scope>
    <source>
        <strain evidence="5 6">RCC 1105</strain>
    </source>
</reference>
<keyword evidence="3" id="KW-1133">Transmembrane helix</keyword>
<dbReference type="KEGG" id="bpg:Bathy16g01590"/>
<dbReference type="Pfam" id="PF03109">
    <property type="entry name" value="ABC1"/>
    <property type="match status" value="1"/>
</dbReference>
<comment type="similarity">
    <text evidence="1">Belongs to the protein kinase superfamily. ADCK protein kinase family.</text>
</comment>
<dbReference type="OrthoDB" id="427480at2759"/>
<feature type="compositionally biased region" description="Low complexity" evidence="2">
    <location>
        <begin position="754"/>
        <end position="767"/>
    </location>
</feature>
<keyword evidence="3" id="KW-0812">Transmembrane</keyword>
<feature type="region of interest" description="Disordered" evidence="2">
    <location>
        <begin position="562"/>
        <end position="581"/>
    </location>
</feature>
<dbReference type="Proteomes" id="UP000198341">
    <property type="component" value="Chromosome 16"/>
</dbReference>
<accession>K8EQB7</accession>
<dbReference type="RefSeq" id="XP_007508517.1">
    <property type="nucleotide sequence ID" value="XM_007508455.1"/>
</dbReference>
<gene>
    <name evidence="5" type="ordered locus">Bathy16g01590</name>
</gene>
<proteinExistence type="inferred from homology"/>
<keyword evidence="3" id="KW-0472">Membrane</keyword>
<dbReference type="PANTHER" id="PTHR10566:SF123">
    <property type="entry name" value="PROTEIN KINASE SUPERFAMILY PROTEIN"/>
    <property type="match status" value="1"/>
</dbReference>
<evidence type="ECO:0000256" key="1">
    <source>
        <dbReference type="ARBA" id="ARBA00009670"/>
    </source>
</evidence>
<sequence>MPSKKKSGRKAAFVRATTQSRAPAISNPDVVRDVVKSMDDIEDETGEKISNLEAVVLDYSLGYTEKLLKINQFFKSNPLELAARCGEVIAQFSSVLAIWKYEDAMDIPLEKRTRAGKLRDVVAKLGPVFVKLAQTLSTRPDIIGEEVADALMTLQQDVKQFDSEVAFQTIREELINRGSLRFIKDIVGGDPETSLYSEFKEKPIAAASIGQVYEARLHDAQKTKVAVKVQRPGMVRRIALDCTVIRLLLTWLEESGANGSEDLPFIIDEVGAGIFRELDYTLEARNAKAFKRSLKFLPYVKIPRSWDNLTSTRVLTQEFISGRPMKKLNLDEQRKMVRMGVECSSAQLFRTGLVHADPHEGNMLYTDQGQLALIDFGLICEVNNAQQEAMASCILNILNAQWDDLIDNLRIMGMLPDKAQIWKDENGNVADYTSDPGKWYVITDDEFRRAFREAMDGPDGMEKKQRNNFTELVVDLTKISTQYRFNLPPYMVFVIRSLTTLDFCAVRTGANMYEVAAPTALFRALSPRTAYGKQVLERTIMDEETGDIDWQKFLDLSRQASGNSASSTASESERSDAQDSVEKLGGELLNSSAGSSLRSIIYKASPKNLTPPKEIQKQLIQLAIQHYAKVIAEFSIRTAVSNAFAFLTKANGMSQGENNEADEECEINFDDPDLILDCKTQLAKRRQKIGLMLLRKQLFQSGGLWTFTKIFLALIWAFTNGVFLGLIRKFFSSSNSSSPNSSSSSSEENRGEDSSLTTTATVATTPA</sequence>
<evidence type="ECO:0000313" key="5">
    <source>
        <dbReference type="EMBL" id="CCO20134.1"/>
    </source>
</evidence>
<dbReference type="PANTHER" id="PTHR10566">
    <property type="entry name" value="CHAPERONE-ACTIVITY OF BC1 COMPLEX CABC1 -RELATED"/>
    <property type="match status" value="1"/>
</dbReference>
<name>K8EQB7_9CHLO</name>
<evidence type="ECO:0000256" key="2">
    <source>
        <dbReference type="SAM" id="MobiDB-lite"/>
    </source>
</evidence>
<organism evidence="5 6">
    <name type="scientific">Bathycoccus prasinos</name>
    <dbReference type="NCBI Taxonomy" id="41875"/>
    <lineage>
        <taxon>Eukaryota</taxon>
        <taxon>Viridiplantae</taxon>
        <taxon>Chlorophyta</taxon>
        <taxon>Mamiellophyceae</taxon>
        <taxon>Mamiellales</taxon>
        <taxon>Bathycoccaceae</taxon>
        <taxon>Bathycoccus</taxon>
    </lineage>
</organism>
<feature type="transmembrane region" description="Helical" evidence="3">
    <location>
        <begin position="704"/>
        <end position="727"/>
    </location>
</feature>
<keyword evidence="6" id="KW-1185">Reference proteome</keyword>
<dbReference type="GeneID" id="19011273"/>